<feature type="domain" description="DhaK" evidence="1">
    <location>
        <begin position="7"/>
        <end position="329"/>
    </location>
</feature>
<accession>A0A0F6MR66</accession>
<dbReference type="FunFam" id="3.40.50.10440:FF:000001">
    <property type="entry name" value="Dihydroxyacetone kinase, DhaK subunit"/>
    <property type="match status" value="1"/>
</dbReference>
<dbReference type="InterPro" id="IPR004006">
    <property type="entry name" value="DhaK_dom"/>
</dbReference>
<dbReference type="RefSeq" id="WP_002691179.1">
    <property type="nucleotide sequence ID" value="NZ_CM001797.1"/>
</dbReference>
<dbReference type="Gene3D" id="3.30.1180.20">
    <property type="entry name" value="Dihydroxyacetone kinase, domain 2"/>
    <property type="match status" value="1"/>
</dbReference>
<dbReference type="PANTHER" id="PTHR28629:SF4">
    <property type="entry name" value="TRIOKINASE_FMN CYCLASE"/>
    <property type="match status" value="1"/>
</dbReference>
<reference evidence="2" key="1">
    <citation type="submission" date="2012-01" db="EMBL/GenBank/DDBJ databases">
        <title>The Genome Sequence of Treponema denticola OTK.</title>
        <authorList>
            <consortium name="The Broad Institute Genome Sequencing Platform"/>
            <person name="Earl A."/>
            <person name="Ward D."/>
            <person name="Feldgarden M."/>
            <person name="Gevers D."/>
            <person name="Blanton J.M."/>
            <person name="Fenno C.J."/>
            <person name="Baranova O.V."/>
            <person name="Mathney J."/>
            <person name="Dewhirst F.E."/>
            <person name="Izard J."/>
            <person name="Young S.K."/>
            <person name="Zeng Q."/>
            <person name="Gargeya S."/>
            <person name="Fitzgerald M."/>
            <person name="Haas B."/>
            <person name="Abouelleil A."/>
            <person name="Alvarado L."/>
            <person name="Arachchi H.M."/>
            <person name="Berlin A."/>
            <person name="Chapman S.B."/>
            <person name="Gearin G."/>
            <person name="Goldberg J."/>
            <person name="Griggs A."/>
            <person name="Gujja S."/>
            <person name="Hansen M."/>
            <person name="Heiman D."/>
            <person name="Howarth C."/>
            <person name="Larimer J."/>
            <person name="Lui A."/>
            <person name="MacDonald P.J.P."/>
            <person name="McCowen C."/>
            <person name="Montmayeur A."/>
            <person name="Murphy C."/>
            <person name="Neiman D."/>
            <person name="Pearson M."/>
            <person name="Priest M."/>
            <person name="Roberts A."/>
            <person name="Saif S."/>
            <person name="Shea T."/>
            <person name="Sisk P."/>
            <person name="Stolte C."/>
            <person name="Sykes S."/>
            <person name="Wortman J."/>
            <person name="Nusbaum C."/>
            <person name="Birren B."/>
        </authorList>
    </citation>
    <scope>NUCLEOTIDE SEQUENCE [LARGE SCALE GENOMIC DNA]</scope>
    <source>
        <strain evidence="2">OTK</strain>
    </source>
</reference>
<dbReference type="Proteomes" id="UP000011701">
    <property type="component" value="Chromosome"/>
</dbReference>
<dbReference type="GO" id="GO:0019563">
    <property type="term" value="P:glycerol catabolic process"/>
    <property type="evidence" value="ECO:0007669"/>
    <property type="project" value="TreeGrafter"/>
</dbReference>
<gene>
    <name evidence="2" type="ORF">HMPREF9723_00766</name>
</gene>
<organism evidence="2">
    <name type="scientific">Treponema denticola OTK</name>
    <dbReference type="NCBI Taxonomy" id="999434"/>
    <lineage>
        <taxon>Bacteria</taxon>
        <taxon>Pseudomonadati</taxon>
        <taxon>Spirochaetota</taxon>
        <taxon>Spirochaetia</taxon>
        <taxon>Spirochaetales</taxon>
        <taxon>Treponemataceae</taxon>
        <taxon>Treponema</taxon>
    </lineage>
</organism>
<dbReference type="PANTHER" id="PTHR28629">
    <property type="entry name" value="TRIOKINASE/FMN CYCLASE"/>
    <property type="match status" value="1"/>
</dbReference>
<dbReference type="EMBL" id="AGDY01000004">
    <property type="protein sequence ID" value="EMB23628.1"/>
    <property type="molecule type" value="Genomic_DNA"/>
</dbReference>
<dbReference type="GO" id="GO:0005829">
    <property type="term" value="C:cytosol"/>
    <property type="evidence" value="ECO:0007669"/>
    <property type="project" value="TreeGrafter"/>
</dbReference>
<dbReference type="Pfam" id="PF02733">
    <property type="entry name" value="Dak1"/>
    <property type="match status" value="1"/>
</dbReference>
<dbReference type="PROSITE" id="PS51481">
    <property type="entry name" value="DHAK"/>
    <property type="match status" value="1"/>
</dbReference>
<dbReference type="Gene3D" id="3.40.50.10440">
    <property type="entry name" value="Dihydroxyacetone kinase, domain 1"/>
    <property type="match status" value="1"/>
</dbReference>
<dbReference type="InterPro" id="IPR050861">
    <property type="entry name" value="Dihydroxyacetone_Kinase"/>
</dbReference>
<protein>
    <recommendedName>
        <fullName evidence="1">DhaK domain-containing protein</fullName>
    </recommendedName>
</protein>
<evidence type="ECO:0000259" key="1">
    <source>
        <dbReference type="PROSITE" id="PS51481"/>
    </source>
</evidence>
<dbReference type="GO" id="GO:0004371">
    <property type="term" value="F:glycerone kinase activity"/>
    <property type="evidence" value="ECO:0007669"/>
    <property type="project" value="InterPro"/>
</dbReference>
<dbReference type="SUPFAM" id="SSF82549">
    <property type="entry name" value="DAK1/DegV-like"/>
    <property type="match status" value="1"/>
</dbReference>
<dbReference type="PATRIC" id="fig|999434.4.peg.798"/>
<name>A0A0F6MR66_TREDN</name>
<dbReference type="HOGENOM" id="CLU_017054_0_0_12"/>
<dbReference type="AlphaFoldDB" id="A0A0F6MR66"/>
<comment type="caution">
    <text evidence="2">The sequence shown here is derived from an EMBL/GenBank/DDBJ whole genome shotgun (WGS) entry which is preliminary data.</text>
</comment>
<sequence length="335" mass="36406">MKKILNRPEEFVDEMVEGILYAYPDKIMPLNGDKRVILNKTKKDNKVGIVTAGGSGHLPVFLGYVGDGMLDGCAVGNVFASPSANKMYEMIKACNFGKGVLCLYGNYGGDKLNFEMAMSMAEMDGIQVKEIRVMDDIASSPIEAKDKRRGVAGMVFAYKVAGAAAQKGYDLEKLVSVTEKALDNIRTMGIALSPCIVPEVGKPTFSIKDDEMEIGMGIHGEVGIEISKLKTSAEVAKMIFDKIATEISFSKNDEVAVMINGLGATPMEELFIVYRDLFNILNGLGVKVISPHVGEFATSMEMAGLSITIMKLDDELKTLLLHDANTPFYTNANKK</sequence>
<proteinExistence type="predicted"/>
<evidence type="ECO:0000313" key="2">
    <source>
        <dbReference type="EMBL" id="EMB23628.1"/>
    </source>
</evidence>